<name>T1C5H4_9ZZZZ</name>
<dbReference type="EMBL" id="AUZX01002565">
    <property type="protein sequence ID" value="EQD76088.1"/>
    <property type="molecule type" value="Genomic_DNA"/>
</dbReference>
<reference evidence="1" key="2">
    <citation type="journal article" date="2014" name="ISME J.">
        <title>Microbial stratification in low pH oxic and suboxic macroscopic growths along an acid mine drainage.</title>
        <authorList>
            <person name="Mendez-Garcia C."/>
            <person name="Mesa V."/>
            <person name="Sprenger R.R."/>
            <person name="Richter M."/>
            <person name="Diez M.S."/>
            <person name="Solano J."/>
            <person name="Bargiela R."/>
            <person name="Golyshina O.V."/>
            <person name="Manteca A."/>
            <person name="Ramos J.L."/>
            <person name="Gallego J.R."/>
            <person name="Llorente I."/>
            <person name="Martins Dos Santos V.A."/>
            <person name="Jensen O.N."/>
            <person name="Pelaez A.I."/>
            <person name="Sanchez J."/>
            <person name="Ferrer M."/>
        </authorList>
    </citation>
    <scope>NUCLEOTIDE SEQUENCE</scope>
</reference>
<reference evidence="1" key="1">
    <citation type="submission" date="2013-08" db="EMBL/GenBank/DDBJ databases">
        <authorList>
            <person name="Mendez C."/>
            <person name="Richter M."/>
            <person name="Ferrer M."/>
            <person name="Sanchez J."/>
        </authorList>
    </citation>
    <scope>NUCLEOTIDE SEQUENCE</scope>
</reference>
<evidence type="ECO:0000313" key="1">
    <source>
        <dbReference type="EMBL" id="EQD76088.1"/>
    </source>
</evidence>
<proteinExistence type="predicted"/>
<accession>T1C5H4</accession>
<protein>
    <submittedName>
        <fullName evidence="1">Protein containing Transposase, IS605 OrfB</fullName>
    </submittedName>
</protein>
<sequence length="95" mass="10656">PVEPESSWSRFHLTIVRRNAPDAGTFTRTTGLRRPSQGKIVCQRCGLKDNADQNASRVIAQRGIRLLLEGDIQKKRVRRCGIGKEKQPGQESCVK</sequence>
<comment type="caution">
    <text evidence="1">The sequence shown here is derived from an EMBL/GenBank/DDBJ whole genome shotgun (WGS) entry which is preliminary data.</text>
</comment>
<feature type="non-terminal residue" evidence="1">
    <location>
        <position position="95"/>
    </location>
</feature>
<dbReference type="AlphaFoldDB" id="T1C5H4"/>
<organism evidence="1">
    <name type="scientific">mine drainage metagenome</name>
    <dbReference type="NCBI Taxonomy" id="410659"/>
    <lineage>
        <taxon>unclassified sequences</taxon>
        <taxon>metagenomes</taxon>
        <taxon>ecological metagenomes</taxon>
    </lineage>
</organism>
<gene>
    <name evidence="1" type="ORF">B1A_03489</name>
</gene>
<feature type="non-terminal residue" evidence="1">
    <location>
        <position position="1"/>
    </location>
</feature>